<evidence type="ECO:0008006" key="4">
    <source>
        <dbReference type="Google" id="ProtNLM"/>
    </source>
</evidence>
<keyword evidence="1" id="KW-0812">Transmembrane</keyword>
<protein>
    <recommendedName>
        <fullName evidence="4">DUF5673 domain-containing protein</fullName>
    </recommendedName>
</protein>
<reference evidence="2 3" key="1">
    <citation type="submission" date="2017-09" db="EMBL/GenBank/DDBJ databases">
        <title>Depth-based differentiation of microbial function through sediment-hosted aquifers and enrichment of novel symbionts in the deep terrestrial subsurface.</title>
        <authorList>
            <person name="Probst A.J."/>
            <person name="Ladd B."/>
            <person name="Jarett J.K."/>
            <person name="Geller-Mcgrath D.E."/>
            <person name="Sieber C.M."/>
            <person name="Emerson J.B."/>
            <person name="Anantharaman K."/>
            <person name="Thomas B.C."/>
            <person name="Malmstrom R."/>
            <person name="Stieglmeier M."/>
            <person name="Klingl A."/>
            <person name="Woyke T."/>
            <person name="Ryan C.M."/>
            <person name="Banfield J.F."/>
        </authorList>
    </citation>
    <scope>NUCLEOTIDE SEQUENCE [LARGE SCALE GENOMIC DNA]</scope>
    <source>
        <strain evidence="2">CG22_combo_CG10-13_8_21_14_all_33_16</strain>
    </source>
</reference>
<evidence type="ECO:0000313" key="2">
    <source>
        <dbReference type="EMBL" id="PIP64162.1"/>
    </source>
</evidence>
<dbReference type="AlphaFoldDB" id="A0A2H0C2M8"/>
<organism evidence="2 3">
    <name type="scientific">Candidatus Roizmanbacteria bacterium CG22_combo_CG10-13_8_21_14_all_33_16</name>
    <dbReference type="NCBI Taxonomy" id="1974859"/>
    <lineage>
        <taxon>Bacteria</taxon>
        <taxon>Candidatus Roizmaniibacteriota</taxon>
    </lineage>
</organism>
<gene>
    <name evidence="2" type="ORF">COW96_04020</name>
</gene>
<sequence>MENNPQLLFSWKAPLRAYKKRGKKILRFYIALSLLLSLIVFFFGDRILIIPIVTLFFLFYVLTITPPPDVENKITTFGVDSAGVSVRWEALSHFYFTKKFGVDILTIISHGPYFYHMFFVVPDEEIKKKTVELLSQHLMFQEKPQRSFTDRVVDWFSNLMPDDEEDNHLSQGPTASNYSALMQKLKQVSL</sequence>
<dbReference type="EMBL" id="PCTD01000178">
    <property type="protein sequence ID" value="PIP64162.1"/>
    <property type="molecule type" value="Genomic_DNA"/>
</dbReference>
<name>A0A2H0C2M8_9BACT</name>
<keyword evidence="1" id="KW-1133">Transmembrane helix</keyword>
<keyword evidence="1" id="KW-0472">Membrane</keyword>
<feature type="transmembrane region" description="Helical" evidence="1">
    <location>
        <begin position="25"/>
        <end position="42"/>
    </location>
</feature>
<comment type="caution">
    <text evidence="2">The sequence shown here is derived from an EMBL/GenBank/DDBJ whole genome shotgun (WGS) entry which is preliminary data.</text>
</comment>
<evidence type="ECO:0000256" key="1">
    <source>
        <dbReference type="SAM" id="Phobius"/>
    </source>
</evidence>
<dbReference type="Proteomes" id="UP000230802">
    <property type="component" value="Unassembled WGS sequence"/>
</dbReference>
<accession>A0A2H0C2M8</accession>
<proteinExistence type="predicted"/>
<feature type="transmembrane region" description="Helical" evidence="1">
    <location>
        <begin position="48"/>
        <end position="65"/>
    </location>
</feature>
<evidence type="ECO:0000313" key="3">
    <source>
        <dbReference type="Proteomes" id="UP000230802"/>
    </source>
</evidence>